<keyword evidence="4" id="KW-1185">Reference proteome</keyword>
<dbReference type="STRING" id="86666.SAMN04490247_1920"/>
<dbReference type="AlphaFoldDB" id="A0A1G8TR56"/>
<feature type="transmembrane region" description="Helical" evidence="1">
    <location>
        <begin position="277"/>
        <end position="295"/>
    </location>
</feature>
<feature type="transmembrane region" description="Helical" evidence="1">
    <location>
        <begin position="56"/>
        <end position="79"/>
    </location>
</feature>
<feature type="transmembrane region" description="Helical" evidence="1">
    <location>
        <begin position="211"/>
        <end position="229"/>
    </location>
</feature>
<feature type="transmembrane region" description="Helical" evidence="1">
    <location>
        <begin position="342"/>
        <end position="363"/>
    </location>
</feature>
<evidence type="ECO:0000313" key="4">
    <source>
        <dbReference type="Proteomes" id="UP000199225"/>
    </source>
</evidence>
<evidence type="ECO:0000256" key="1">
    <source>
        <dbReference type="SAM" id="Phobius"/>
    </source>
</evidence>
<feature type="transmembrane region" description="Helical" evidence="1">
    <location>
        <begin position="316"/>
        <end position="336"/>
    </location>
</feature>
<keyword evidence="1" id="KW-0812">Transmembrane</keyword>
<feature type="transmembrane region" description="Helical" evidence="1">
    <location>
        <begin position="250"/>
        <end position="271"/>
    </location>
</feature>
<proteinExistence type="predicted"/>
<feature type="domain" description="DUF418" evidence="2">
    <location>
        <begin position="229"/>
        <end position="381"/>
    </location>
</feature>
<feature type="transmembrane region" description="Helical" evidence="1">
    <location>
        <begin position="99"/>
        <end position="116"/>
    </location>
</feature>
<dbReference type="PANTHER" id="PTHR30590:SF2">
    <property type="entry name" value="INNER MEMBRANE PROTEIN"/>
    <property type="match status" value="1"/>
</dbReference>
<name>A0A1G8TR56_9BACI</name>
<keyword evidence="1" id="KW-1133">Transmembrane helix</keyword>
<evidence type="ECO:0000259" key="2">
    <source>
        <dbReference type="Pfam" id="PF04235"/>
    </source>
</evidence>
<sequence>MKEGTPIQGKERLEWVDTARGLAILGIFMVNVPAFNAPFFLYGGGEEYFPSATSDAVRAIIDIFFQASFYTLFSLMFGFGLQMMKDRLVQKGTAYEAVLRRRLFVLFLFGVFHAFVIWHGDILLTYSVLGTLVILFMKRKDRTVLAWAYGLLLAVTVPFTLMLYAARNYGLEYINRDGIEAAMTNYGNGSLLDIWSQNTADWWYTNSPGNWPFLIMSMLPMMLFGMYIARKRWLHEPERHEATLWKWWSITGLLFFLFKLGPYFFGTPAWFDMAQDNVGGSASAVFYVLSVTLLYKSAGKALIRPLRWVGRMSLSNYIFQSVISFVAFYSVGLGWYGNVTPLQSVLFVFVVFSGQIIISRWWLSRYRFGPLEWVWRTATYGRKV</sequence>
<gene>
    <name evidence="3" type="ORF">SAMN04490247_1920</name>
</gene>
<dbReference type="Pfam" id="PF04235">
    <property type="entry name" value="DUF418"/>
    <property type="match status" value="1"/>
</dbReference>
<dbReference type="EMBL" id="FNEV01000005">
    <property type="protein sequence ID" value="SDJ43998.1"/>
    <property type="molecule type" value="Genomic_DNA"/>
</dbReference>
<organism evidence="3 4">
    <name type="scientific">Salimicrobium halophilum</name>
    <dbReference type="NCBI Taxonomy" id="86666"/>
    <lineage>
        <taxon>Bacteria</taxon>
        <taxon>Bacillati</taxon>
        <taxon>Bacillota</taxon>
        <taxon>Bacilli</taxon>
        <taxon>Bacillales</taxon>
        <taxon>Bacillaceae</taxon>
        <taxon>Salimicrobium</taxon>
    </lineage>
</organism>
<feature type="transmembrane region" description="Helical" evidence="1">
    <location>
        <begin position="144"/>
        <end position="166"/>
    </location>
</feature>
<keyword evidence="1" id="KW-0472">Membrane</keyword>
<dbReference type="OrthoDB" id="9807744at2"/>
<feature type="transmembrane region" description="Helical" evidence="1">
    <location>
        <begin position="122"/>
        <end position="137"/>
    </location>
</feature>
<accession>A0A1G8TR56</accession>
<dbReference type="InterPro" id="IPR052529">
    <property type="entry name" value="Bact_Transport_Assoc"/>
</dbReference>
<protein>
    <recommendedName>
        <fullName evidence="2">DUF418 domain-containing protein</fullName>
    </recommendedName>
</protein>
<dbReference type="RefSeq" id="WP_093193649.1">
    <property type="nucleotide sequence ID" value="NZ_FNEV01000005.1"/>
</dbReference>
<feature type="transmembrane region" description="Helical" evidence="1">
    <location>
        <begin position="21"/>
        <end position="44"/>
    </location>
</feature>
<reference evidence="4" key="1">
    <citation type="submission" date="2016-10" db="EMBL/GenBank/DDBJ databases">
        <authorList>
            <person name="Varghese N."/>
            <person name="Submissions S."/>
        </authorList>
    </citation>
    <scope>NUCLEOTIDE SEQUENCE [LARGE SCALE GENOMIC DNA]</scope>
    <source>
        <strain evidence="4">DSM 4771</strain>
    </source>
</reference>
<dbReference type="InterPro" id="IPR007349">
    <property type="entry name" value="DUF418"/>
</dbReference>
<dbReference type="PANTHER" id="PTHR30590">
    <property type="entry name" value="INNER MEMBRANE PROTEIN"/>
    <property type="match status" value="1"/>
</dbReference>
<dbReference type="Proteomes" id="UP000199225">
    <property type="component" value="Unassembled WGS sequence"/>
</dbReference>
<evidence type="ECO:0000313" key="3">
    <source>
        <dbReference type="EMBL" id="SDJ43998.1"/>
    </source>
</evidence>